<dbReference type="GO" id="GO:0003713">
    <property type="term" value="F:transcription coactivator activity"/>
    <property type="evidence" value="ECO:0007669"/>
    <property type="project" value="TreeGrafter"/>
</dbReference>
<dbReference type="Proteomes" id="UP000789572">
    <property type="component" value="Unassembled WGS sequence"/>
</dbReference>
<keyword evidence="8 11" id="KW-0539">Nucleus</keyword>
<keyword evidence="17" id="KW-1185">Reference proteome</keyword>
<dbReference type="EMBL" id="CAJVPJ010001076">
    <property type="protein sequence ID" value="CAG8574292.1"/>
    <property type="molecule type" value="Genomic_DNA"/>
</dbReference>
<feature type="compositionally biased region" description="Acidic residues" evidence="12">
    <location>
        <begin position="657"/>
        <end position="698"/>
    </location>
</feature>
<keyword evidence="7 11" id="KW-0804">Transcription</keyword>
<keyword evidence="4 11" id="KW-0678">Repressor</keyword>
<dbReference type="Pfam" id="PF11597">
    <property type="entry name" value="Med13_N"/>
    <property type="match status" value="1"/>
</dbReference>
<feature type="compositionally biased region" description="Basic and acidic residues" evidence="12">
    <location>
        <begin position="1044"/>
        <end position="1055"/>
    </location>
</feature>
<evidence type="ECO:0000256" key="10">
    <source>
        <dbReference type="ARBA" id="ARBA00032008"/>
    </source>
</evidence>
<proteinExistence type="inferred from homology"/>
<keyword evidence="5 11" id="KW-0805">Transcription regulation</keyword>
<dbReference type="Pfam" id="PF06333">
    <property type="entry name" value="Med13_C"/>
    <property type="match status" value="1"/>
</dbReference>
<accession>A0A9N9G377</accession>
<feature type="compositionally biased region" description="Basic and acidic residues" evidence="12">
    <location>
        <begin position="1028"/>
        <end position="1037"/>
    </location>
</feature>
<dbReference type="GO" id="GO:0045944">
    <property type="term" value="P:positive regulation of transcription by RNA polymerase II"/>
    <property type="evidence" value="ECO:0007669"/>
    <property type="project" value="TreeGrafter"/>
</dbReference>
<dbReference type="InterPro" id="IPR051139">
    <property type="entry name" value="Mediator_complx_sub13"/>
</dbReference>
<evidence type="ECO:0000256" key="6">
    <source>
        <dbReference type="ARBA" id="ARBA00023159"/>
    </source>
</evidence>
<comment type="subunit">
    <text evidence="11">Component of the SRB8-11 complex, which itself associates with the Mediator complex.</text>
</comment>
<evidence type="ECO:0000256" key="4">
    <source>
        <dbReference type="ARBA" id="ARBA00022491"/>
    </source>
</evidence>
<evidence type="ECO:0000256" key="12">
    <source>
        <dbReference type="SAM" id="MobiDB-lite"/>
    </source>
</evidence>
<evidence type="ECO:0000313" key="17">
    <source>
        <dbReference type="Proteomes" id="UP000789572"/>
    </source>
</evidence>
<feature type="compositionally biased region" description="Polar residues" evidence="12">
    <location>
        <begin position="630"/>
        <end position="642"/>
    </location>
</feature>
<evidence type="ECO:0000256" key="7">
    <source>
        <dbReference type="ARBA" id="ARBA00023163"/>
    </source>
</evidence>
<dbReference type="OrthoDB" id="103819at2759"/>
<comment type="subcellular location">
    <subcellularLocation>
        <location evidence="1 11">Nucleus</location>
    </subcellularLocation>
</comment>
<feature type="region of interest" description="Disordered" evidence="12">
    <location>
        <begin position="426"/>
        <end position="514"/>
    </location>
</feature>
<organism evidence="16 17">
    <name type="scientific">Paraglomus occultum</name>
    <dbReference type="NCBI Taxonomy" id="144539"/>
    <lineage>
        <taxon>Eukaryota</taxon>
        <taxon>Fungi</taxon>
        <taxon>Fungi incertae sedis</taxon>
        <taxon>Mucoromycota</taxon>
        <taxon>Glomeromycotina</taxon>
        <taxon>Glomeromycetes</taxon>
        <taxon>Paraglomerales</taxon>
        <taxon>Paraglomeraceae</taxon>
        <taxon>Paraglomus</taxon>
    </lineage>
</organism>
<feature type="region of interest" description="Disordered" evidence="12">
    <location>
        <begin position="616"/>
        <end position="701"/>
    </location>
</feature>
<keyword evidence="6 11" id="KW-0010">Activator</keyword>
<evidence type="ECO:0000259" key="15">
    <source>
        <dbReference type="Pfam" id="PF18296"/>
    </source>
</evidence>
<dbReference type="PANTHER" id="PTHR48249">
    <property type="entry name" value="MEDIATOR OF RNA POLYMERASE II TRANSCRIPTION SUBUNIT 13"/>
    <property type="match status" value="1"/>
</dbReference>
<evidence type="ECO:0000256" key="2">
    <source>
        <dbReference type="ARBA" id="ARBA00009354"/>
    </source>
</evidence>
<dbReference type="InterPro" id="IPR021643">
    <property type="entry name" value="Mediator_Med13_N"/>
</dbReference>
<protein>
    <recommendedName>
        <fullName evidence="3 11">Mediator of RNA polymerase II transcription subunit 13</fullName>
    </recommendedName>
    <alternativeName>
        <fullName evidence="10 11">Mediator complex subunit 13</fullName>
    </alternativeName>
</protein>
<feature type="compositionally biased region" description="Polar residues" evidence="12">
    <location>
        <begin position="472"/>
        <end position="483"/>
    </location>
</feature>
<feature type="compositionally biased region" description="Polar residues" evidence="12">
    <location>
        <begin position="435"/>
        <end position="463"/>
    </location>
</feature>
<evidence type="ECO:0000256" key="11">
    <source>
        <dbReference type="RuleBase" id="RU364134"/>
    </source>
</evidence>
<evidence type="ECO:0000256" key="5">
    <source>
        <dbReference type="ARBA" id="ARBA00023015"/>
    </source>
</evidence>
<evidence type="ECO:0000259" key="13">
    <source>
        <dbReference type="Pfam" id="PF06333"/>
    </source>
</evidence>
<evidence type="ECO:0000256" key="3">
    <source>
        <dbReference type="ARBA" id="ARBA00019618"/>
    </source>
</evidence>
<feature type="region of interest" description="Disordered" evidence="12">
    <location>
        <begin position="1028"/>
        <end position="1055"/>
    </location>
</feature>
<reference evidence="16" key="1">
    <citation type="submission" date="2021-06" db="EMBL/GenBank/DDBJ databases">
        <authorList>
            <person name="Kallberg Y."/>
            <person name="Tangrot J."/>
            <person name="Rosling A."/>
        </authorList>
    </citation>
    <scope>NUCLEOTIDE SEQUENCE</scope>
    <source>
        <strain evidence="16">IA702</strain>
    </source>
</reference>
<name>A0A9N9G377_9GLOM</name>
<evidence type="ECO:0000256" key="1">
    <source>
        <dbReference type="ARBA" id="ARBA00004123"/>
    </source>
</evidence>
<dbReference type="InterPro" id="IPR041285">
    <property type="entry name" value="MID_MedPIWI"/>
</dbReference>
<evidence type="ECO:0000259" key="14">
    <source>
        <dbReference type="Pfam" id="PF11597"/>
    </source>
</evidence>
<comment type="function">
    <text evidence="9 11">Component of the SRB8-11 complex. The SRB8-11 complex is a regulatory module of the Mediator complex which is itself involved in regulation of basal and activated RNA polymerase II-dependent transcription. The SRB8-11 complex may be involved in the transcriptional repression of a subset of genes regulated by Mediator. It may inhibit the association of the Mediator complex with RNA polymerase II to form the holoenzyme complex.</text>
</comment>
<dbReference type="Pfam" id="PF18296">
    <property type="entry name" value="MID_MedPIWI"/>
    <property type="match status" value="1"/>
</dbReference>
<sequence length="1479" mass="167067">MAASNYESYVEELSTNILCLAGLAKVSYKTFTYTSSTEDLQQFWKITTGLPSESLEGISDPLIRAYVSLLAAGVPCAWRWQGDYNFLSFGERLNCTRELWVFWLNQGNNRWMDSVQALKEESEGCFSFEDLESSGLQYRLFVRSLRNLISRGLTRHGSIPLGEWHLVLSSLDKPISEGMPAVRVNVNLSSTNLLVAPSIVIRHVRPLELSDLKKDGTRVLLAPLGIEGSIVGSGASILKEEASAILAEFQTLAGLSFSKLNLPCKSDLPTFCIVRLVVGDVTKEIPYPTCATFAISGVNVKDQTRLAGIGHKLSCLEQDFRDQIGNWLRICLERGVPTTPHPNNEKLHKWNIQESQAFSKYSLSLKQFDDSVLPDEATKMDFFKSERPWRREALAKVNLDTQPPSKWYQYEGAVYYVERERRRYGSRPGTDLTYAYNQNSIGPETTMTPNTPGMAGSSLNMKSPRQPLTPGPSRTGTHSTPNDQELPAYPSPPDVAPSDEPSTSPSIIPADSTRILNEDASAVVGVSDYHFSDSDGNIEDEDFDWFDDPTPAPPSTTIDTPAVIQISTPQKTEEVRTIEQLTYVPGKPRPYTPPEYTPLTFNYSVDSSKYLRDIFNNPLKRKREDDETVSDSYNMDSFSYTPSYVPECFRKKQKVDESEDTAEDAVEDTDNENAEDTDGDTDESASEDTEDDAEEISDYTDIIYSKKEDSLDASDIEVESWALSCSEDEEEHKEESNHIRKLQMENCSRFIMMFDYQLLEEKLLISESRNAPKSKEEESRKFCEASACLRKQVVLAPYPFAGEYKTGETTRVTLERNRLAMEAVKGGVKSTVAPPAEAAGVFNLMVDVLKDMSESIKPSEQMSDVSVRGPLTISEFQALNEQHRYPNSKFISKTKQPEPNLQTLGEPQVTIAYDNDDIVCDRAILKNWTEQKLKPLGGKKDILWFAVYPATHAIRKKNADNRDVIRYTMRDKVKEFCCNVGACYEACNLGKHVAGDLAKRDENLGLHSAAKYLEKDITYTEKIVRFTQEREAAEEERRRKRDRAKHEGDKSYHDETDAQIYERVQKSITQNNPHRGLYEISDASRKQPAEPIVDVYIRESADIGKELAHPIFRRKGKDIVIYFVNIFTHTTAYLDICKCFIALKESLCESLKKRGYQPNVTLQIVPIEHVLHHNTNFDKLKSGCEEIAFSVYNRAMLALALPYEVGDEPAEKSVKAVNIENTDPRHPTIVYANETLHVSYAFSFDRQWIVCLWTDDKGRHLESCNLPSKGRKIRELLNDIWKRTVHEVKPRYAFTASQVLVCKLGEMNREERDAWLQSNADSQSQWSLLLVCVDIHSCLDLMPVEGIVLHVDPDRTPAEEGKVLQGAGRKVSGMVLNHPIPINDMRPAASGYILETFRGSRPSTAIKVTLMNNPTNNSTNNSANVPTDRKPSKVLWDIIRKYNRLGYVDSTPLKTPNIIPNHLLVTERMMRVFTDIPTC</sequence>
<evidence type="ECO:0000256" key="8">
    <source>
        <dbReference type="ARBA" id="ARBA00023242"/>
    </source>
</evidence>
<dbReference type="InterPro" id="IPR009401">
    <property type="entry name" value="Med13_C"/>
</dbReference>
<dbReference type="GO" id="GO:0016592">
    <property type="term" value="C:mediator complex"/>
    <property type="evidence" value="ECO:0007669"/>
    <property type="project" value="InterPro"/>
</dbReference>
<comment type="caution">
    <text evidence="16">The sequence shown here is derived from an EMBL/GenBank/DDBJ whole genome shotgun (WGS) entry which is preliminary data.</text>
</comment>
<dbReference type="PANTHER" id="PTHR48249:SF3">
    <property type="entry name" value="MEDIATOR OF RNA POLYMERASE II TRANSCRIPTION SUBUNIT 13"/>
    <property type="match status" value="1"/>
</dbReference>
<feature type="domain" description="Mediator complex subunit Med13 C-terminal" evidence="13">
    <location>
        <begin position="1215"/>
        <end position="1344"/>
    </location>
</feature>
<feature type="domain" description="Mediator complex subunit Med13 N-terminal" evidence="14">
    <location>
        <begin position="10"/>
        <end position="233"/>
    </location>
</feature>
<evidence type="ECO:0000313" key="16">
    <source>
        <dbReference type="EMBL" id="CAG8574292.1"/>
    </source>
</evidence>
<evidence type="ECO:0000256" key="9">
    <source>
        <dbReference type="ARBA" id="ARBA00025661"/>
    </source>
</evidence>
<feature type="domain" description="MID" evidence="15">
    <location>
        <begin position="969"/>
        <end position="1195"/>
    </location>
</feature>
<comment type="similarity">
    <text evidence="2 11">Belongs to the Mediator complex subunit 13 family.</text>
</comment>
<gene>
    <name evidence="16" type="ORF">POCULU_LOCUS6154</name>
</gene>